<dbReference type="SUPFAM" id="SSF47413">
    <property type="entry name" value="lambda repressor-like DNA-binding domains"/>
    <property type="match status" value="1"/>
</dbReference>
<keyword evidence="2" id="KW-0238">DNA-binding</keyword>
<sequence length="335" mass="34336">MSGRPTIYDVARAAGVAPSTVSRALARPGRVSAHTAALVRRVTAELGYARPGPAAPVAAPSMVALVMSDLTNPHTSEIVRGAEREAAEAGYTMLLCDTRESADREAAVLRRVLPVVEGVVLASSRMTDDEVAAVARARPTVVLNRTPAGVPSIALDDARAARLAVEHLHGLGHRALGYVGGPPDSPVEVRRRDGVERAAGALGATVTGVAAAGPTLQAGAGTADAVLTSGVSAVVAYNDLLAIGLLQELGRRGVAVPGRLGVLGFDNIPLGLLVSPQLTSVGAPLRTMGGSAMRHLLQQLAAPGRTAVRSARLPVRLVVRESTGPAAAQEDPRNR</sequence>
<keyword evidence="1" id="KW-0805">Transcription regulation</keyword>
<dbReference type="AlphaFoldDB" id="A0A1I5H2Q5"/>
<dbReference type="Proteomes" id="UP000199614">
    <property type="component" value="Unassembled WGS sequence"/>
</dbReference>
<evidence type="ECO:0000256" key="1">
    <source>
        <dbReference type="ARBA" id="ARBA00023015"/>
    </source>
</evidence>
<dbReference type="PANTHER" id="PTHR30146">
    <property type="entry name" value="LACI-RELATED TRANSCRIPTIONAL REPRESSOR"/>
    <property type="match status" value="1"/>
</dbReference>
<name>A0A1I5H2Q5_PSUAM</name>
<proteinExistence type="predicted"/>
<keyword evidence="6" id="KW-1185">Reference proteome</keyword>
<accession>A0A1I5H2Q5</accession>
<dbReference type="RefSeq" id="WP_093354983.1">
    <property type="nucleotide sequence ID" value="NZ_FOUY01000056.1"/>
</dbReference>
<dbReference type="Gene3D" id="1.10.260.40">
    <property type="entry name" value="lambda repressor-like DNA-binding domains"/>
    <property type="match status" value="1"/>
</dbReference>
<dbReference type="Pfam" id="PF00356">
    <property type="entry name" value="LacI"/>
    <property type="match status" value="1"/>
</dbReference>
<evidence type="ECO:0000313" key="5">
    <source>
        <dbReference type="EMBL" id="SFO42542.1"/>
    </source>
</evidence>
<dbReference type="InterPro" id="IPR046335">
    <property type="entry name" value="LacI/GalR-like_sensor"/>
</dbReference>
<dbReference type="STRING" id="260086.SAMN05216207_105612"/>
<evidence type="ECO:0000256" key="2">
    <source>
        <dbReference type="ARBA" id="ARBA00023125"/>
    </source>
</evidence>
<dbReference type="InterPro" id="IPR010982">
    <property type="entry name" value="Lambda_DNA-bd_dom_sf"/>
</dbReference>
<protein>
    <submittedName>
        <fullName evidence="5">Transcriptional regulator, LacI family</fullName>
    </submittedName>
</protein>
<dbReference type="EMBL" id="FOUY01000056">
    <property type="protein sequence ID" value="SFO42542.1"/>
    <property type="molecule type" value="Genomic_DNA"/>
</dbReference>
<dbReference type="GO" id="GO:0000976">
    <property type="term" value="F:transcription cis-regulatory region binding"/>
    <property type="evidence" value="ECO:0007669"/>
    <property type="project" value="TreeGrafter"/>
</dbReference>
<keyword evidence="3" id="KW-0804">Transcription</keyword>
<dbReference type="GO" id="GO:0003700">
    <property type="term" value="F:DNA-binding transcription factor activity"/>
    <property type="evidence" value="ECO:0007669"/>
    <property type="project" value="TreeGrafter"/>
</dbReference>
<evidence type="ECO:0000313" key="6">
    <source>
        <dbReference type="Proteomes" id="UP000199614"/>
    </source>
</evidence>
<dbReference type="CDD" id="cd01392">
    <property type="entry name" value="HTH_LacI"/>
    <property type="match status" value="1"/>
</dbReference>
<reference evidence="5 6" key="1">
    <citation type="submission" date="2016-10" db="EMBL/GenBank/DDBJ databases">
        <authorList>
            <person name="de Groot N.N."/>
        </authorList>
    </citation>
    <scope>NUCLEOTIDE SEQUENCE [LARGE SCALE GENOMIC DNA]</scope>
    <source>
        <strain evidence="5 6">CGMCC 4.1877</strain>
    </source>
</reference>
<dbReference type="SUPFAM" id="SSF53822">
    <property type="entry name" value="Periplasmic binding protein-like I"/>
    <property type="match status" value="1"/>
</dbReference>
<dbReference type="OrthoDB" id="3258243at2"/>
<dbReference type="Gene3D" id="3.40.50.2300">
    <property type="match status" value="2"/>
</dbReference>
<dbReference type="Pfam" id="PF13377">
    <property type="entry name" value="Peripla_BP_3"/>
    <property type="match status" value="1"/>
</dbReference>
<dbReference type="PROSITE" id="PS50932">
    <property type="entry name" value="HTH_LACI_2"/>
    <property type="match status" value="1"/>
</dbReference>
<dbReference type="CDD" id="cd06267">
    <property type="entry name" value="PBP1_LacI_sugar_binding-like"/>
    <property type="match status" value="1"/>
</dbReference>
<organism evidence="5 6">
    <name type="scientific">Pseudonocardia ammonioxydans</name>
    <dbReference type="NCBI Taxonomy" id="260086"/>
    <lineage>
        <taxon>Bacteria</taxon>
        <taxon>Bacillati</taxon>
        <taxon>Actinomycetota</taxon>
        <taxon>Actinomycetes</taxon>
        <taxon>Pseudonocardiales</taxon>
        <taxon>Pseudonocardiaceae</taxon>
        <taxon>Pseudonocardia</taxon>
    </lineage>
</organism>
<dbReference type="InterPro" id="IPR000843">
    <property type="entry name" value="HTH_LacI"/>
</dbReference>
<dbReference type="PANTHER" id="PTHR30146:SF138">
    <property type="entry name" value="TRANSCRIPTIONAL REGULATORY PROTEIN"/>
    <property type="match status" value="1"/>
</dbReference>
<feature type="domain" description="HTH lacI-type" evidence="4">
    <location>
        <begin position="5"/>
        <end position="59"/>
    </location>
</feature>
<dbReference type="InterPro" id="IPR028082">
    <property type="entry name" value="Peripla_BP_I"/>
</dbReference>
<gene>
    <name evidence="5" type="ORF">SAMN05216207_105612</name>
</gene>
<evidence type="ECO:0000256" key="3">
    <source>
        <dbReference type="ARBA" id="ARBA00023163"/>
    </source>
</evidence>
<evidence type="ECO:0000259" key="4">
    <source>
        <dbReference type="PROSITE" id="PS50932"/>
    </source>
</evidence>
<dbReference type="SMART" id="SM00354">
    <property type="entry name" value="HTH_LACI"/>
    <property type="match status" value="1"/>
</dbReference>